<dbReference type="Proteomes" id="UP001184376">
    <property type="component" value="Unassembled WGS sequence"/>
</dbReference>
<keyword evidence="2" id="KW-1185">Reference proteome</keyword>
<evidence type="ECO:0000313" key="1">
    <source>
        <dbReference type="EMBL" id="MDR6441347.1"/>
    </source>
</evidence>
<accession>A0ACC6IUN1</accession>
<protein>
    <submittedName>
        <fullName evidence="1">Uncharacterized protein</fullName>
    </submittedName>
</protein>
<reference evidence="1" key="1">
    <citation type="submission" date="2023-07" db="EMBL/GenBank/DDBJ databases">
        <title>Sorghum-associated microbial communities from plants grown in Nebraska, USA.</title>
        <authorList>
            <person name="Schachtman D."/>
        </authorList>
    </citation>
    <scope>NUCLEOTIDE SEQUENCE</scope>
    <source>
        <strain evidence="1">DS1280</strain>
    </source>
</reference>
<sequence length="84" mass="10355">MKIKSIILQKLTEIEEEILENEKLYEDKIINEKEYIRKQLKLLDELNLYQEKLENIHLQTFKNIVHWLRKILKIKPKAKNNLRK</sequence>
<evidence type="ECO:0000313" key="2">
    <source>
        <dbReference type="Proteomes" id="UP001184376"/>
    </source>
</evidence>
<gene>
    <name evidence="1" type="ORF">J2795_002047</name>
</gene>
<dbReference type="EMBL" id="JAVDRG010000002">
    <property type="protein sequence ID" value="MDR6441347.1"/>
    <property type="molecule type" value="Genomic_DNA"/>
</dbReference>
<name>A0ACC6IUN1_9FLAO</name>
<comment type="caution">
    <text evidence="1">The sequence shown here is derived from an EMBL/GenBank/DDBJ whole genome shotgun (WGS) entry which is preliminary data.</text>
</comment>
<organism evidence="1 2">
    <name type="scientific">Chryseobacterium bernardetii</name>
    <dbReference type="NCBI Taxonomy" id="1241978"/>
    <lineage>
        <taxon>Bacteria</taxon>
        <taxon>Pseudomonadati</taxon>
        <taxon>Bacteroidota</taxon>
        <taxon>Flavobacteriia</taxon>
        <taxon>Flavobacteriales</taxon>
        <taxon>Weeksellaceae</taxon>
        <taxon>Chryseobacterium group</taxon>
        <taxon>Chryseobacterium</taxon>
    </lineage>
</organism>
<proteinExistence type="predicted"/>